<evidence type="ECO:0000256" key="3">
    <source>
        <dbReference type="RuleBase" id="RU003707"/>
    </source>
</evidence>
<accession>W4RIY9</accession>
<comment type="similarity">
    <text evidence="1 3">Belongs to the enoyl-CoA hydratase/isomerase family.</text>
</comment>
<dbReference type="Gene3D" id="1.10.12.10">
    <property type="entry name" value="Lyase 2-enoyl-coa Hydratase, Chain A, domain 2"/>
    <property type="match status" value="1"/>
</dbReference>
<dbReference type="PANTHER" id="PTHR11941:SF133">
    <property type="entry name" value="1,2-EPOXYPHENYLACETYL-COA ISOMERASE"/>
    <property type="match status" value="1"/>
</dbReference>
<dbReference type="PROSITE" id="PS00166">
    <property type="entry name" value="ENOYL_COA_HYDRATASE"/>
    <property type="match status" value="1"/>
</dbReference>
<keyword evidence="6" id="KW-1185">Reference proteome</keyword>
<feature type="compositionally biased region" description="Polar residues" evidence="4">
    <location>
        <begin position="272"/>
        <end position="283"/>
    </location>
</feature>
<sequence>MIINKNEAVLSLTLNRPESLNAFSPEMILKLTDALREAQNDPEVKVIVLSGAGRSFSAGGDVKTMGQANSAGVYDHIGRLNECILAMKAAEKPIIAAVHGFAAGAGFNLALACDLIIAADDSKFALSFSQVGLVSDGGGSYFVPRLIGPHLAKQFLFTAEPIPAERLYQLGVINYLVPVAKLQEETLKLAGQLANGPTRAYGMIKKLVDHSMTATLEEILEQERITQTMMVSTEDHQEGIAASRKRENQNSQATKEANYESNSTERIWRSGGSPSSRNRASGT</sequence>
<feature type="compositionally biased region" description="Polar residues" evidence="4">
    <location>
        <begin position="249"/>
        <end position="265"/>
    </location>
</feature>
<evidence type="ECO:0000256" key="4">
    <source>
        <dbReference type="SAM" id="MobiDB-lite"/>
    </source>
</evidence>
<proteinExistence type="inferred from homology"/>
<dbReference type="Gene3D" id="3.90.226.10">
    <property type="entry name" value="2-enoyl-CoA Hydratase, Chain A, domain 1"/>
    <property type="match status" value="1"/>
</dbReference>
<organism evidence="5 6">
    <name type="scientific">Mesobacillus boroniphilus JCM 21738</name>
    <dbReference type="NCBI Taxonomy" id="1294265"/>
    <lineage>
        <taxon>Bacteria</taxon>
        <taxon>Bacillati</taxon>
        <taxon>Bacillota</taxon>
        <taxon>Bacilli</taxon>
        <taxon>Bacillales</taxon>
        <taxon>Bacillaceae</taxon>
        <taxon>Mesobacillus</taxon>
    </lineage>
</organism>
<feature type="region of interest" description="Disordered" evidence="4">
    <location>
        <begin position="232"/>
        <end position="283"/>
    </location>
</feature>
<dbReference type="EMBL" id="BAUW01000008">
    <property type="protein sequence ID" value="GAE44395.1"/>
    <property type="molecule type" value="Genomic_DNA"/>
</dbReference>
<dbReference type="CDD" id="cd06558">
    <property type="entry name" value="crotonase-like"/>
    <property type="match status" value="1"/>
</dbReference>
<evidence type="ECO:0000313" key="6">
    <source>
        <dbReference type="Proteomes" id="UP000018949"/>
    </source>
</evidence>
<dbReference type="PANTHER" id="PTHR11941">
    <property type="entry name" value="ENOYL-COA HYDRATASE-RELATED"/>
    <property type="match status" value="1"/>
</dbReference>
<feature type="compositionally biased region" description="Basic and acidic residues" evidence="4">
    <location>
        <begin position="233"/>
        <end position="248"/>
    </location>
</feature>
<dbReference type="InterPro" id="IPR001753">
    <property type="entry name" value="Enoyl-CoA_hydra/iso"/>
</dbReference>
<dbReference type="GO" id="GO:0006635">
    <property type="term" value="P:fatty acid beta-oxidation"/>
    <property type="evidence" value="ECO:0007669"/>
    <property type="project" value="TreeGrafter"/>
</dbReference>
<dbReference type="Pfam" id="PF00378">
    <property type="entry name" value="ECH_1"/>
    <property type="match status" value="1"/>
</dbReference>
<dbReference type="InterPro" id="IPR018376">
    <property type="entry name" value="Enoyl-CoA_hyd/isom_CS"/>
</dbReference>
<keyword evidence="2" id="KW-0456">Lyase</keyword>
<protein>
    <submittedName>
        <fullName evidence="5">Enoyl-CoA hydratase</fullName>
    </submittedName>
</protein>
<dbReference type="InterPro" id="IPR014748">
    <property type="entry name" value="Enoyl-CoA_hydra_C"/>
</dbReference>
<dbReference type="GO" id="GO:0016829">
    <property type="term" value="F:lyase activity"/>
    <property type="evidence" value="ECO:0007669"/>
    <property type="project" value="UniProtKB-KW"/>
</dbReference>
<name>W4RIY9_9BACI</name>
<dbReference type="AlphaFoldDB" id="W4RIY9"/>
<dbReference type="eggNOG" id="COG1024">
    <property type="taxonomic scope" value="Bacteria"/>
</dbReference>
<evidence type="ECO:0000313" key="5">
    <source>
        <dbReference type="EMBL" id="GAE44395.1"/>
    </source>
</evidence>
<dbReference type="Proteomes" id="UP000018949">
    <property type="component" value="Unassembled WGS sequence"/>
</dbReference>
<dbReference type="SUPFAM" id="SSF52096">
    <property type="entry name" value="ClpP/crotonase"/>
    <property type="match status" value="1"/>
</dbReference>
<gene>
    <name evidence="5" type="ORF">JCM21738_1105</name>
</gene>
<evidence type="ECO:0000256" key="2">
    <source>
        <dbReference type="ARBA" id="ARBA00023239"/>
    </source>
</evidence>
<dbReference type="InterPro" id="IPR029045">
    <property type="entry name" value="ClpP/crotonase-like_dom_sf"/>
</dbReference>
<comment type="caution">
    <text evidence="5">The sequence shown here is derived from an EMBL/GenBank/DDBJ whole genome shotgun (WGS) entry which is preliminary data.</text>
</comment>
<evidence type="ECO:0000256" key="1">
    <source>
        <dbReference type="ARBA" id="ARBA00005254"/>
    </source>
</evidence>
<reference evidence="5 6" key="1">
    <citation type="submission" date="2013-12" db="EMBL/GenBank/DDBJ databases">
        <title>NBRP : Genome information of microbial organism related human and environment.</title>
        <authorList>
            <person name="Hattori M."/>
            <person name="Oshima K."/>
            <person name="Inaba H."/>
            <person name="Suda W."/>
            <person name="Sakamoto M."/>
            <person name="Iino T."/>
            <person name="Kitahara M."/>
            <person name="Oshida Y."/>
            <person name="Iida T."/>
            <person name="Kudo T."/>
            <person name="Itoh T."/>
            <person name="Ahmed I."/>
            <person name="Ohkuma M."/>
        </authorList>
    </citation>
    <scope>NUCLEOTIDE SEQUENCE [LARGE SCALE GENOMIC DNA]</scope>
    <source>
        <strain evidence="5 6">JCM 21738</strain>
    </source>
</reference>